<comment type="caution">
    <text evidence="2">The sequence shown here is derived from an EMBL/GenBank/DDBJ whole genome shotgun (WGS) entry which is preliminary data.</text>
</comment>
<dbReference type="PANTHER" id="PTHR36113:SF1">
    <property type="entry name" value="GLYOXALASE_BLEOMYCIN RESISTANCE PROTEIN_DIOXYGENASE"/>
    <property type="match status" value="1"/>
</dbReference>
<evidence type="ECO:0000313" key="3">
    <source>
        <dbReference type="Proteomes" id="UP001596013"/>
    </source>
</evidence>
<keyword evidence="3" id="KW-1185">Reference proteome</keyword>
<evidence type="ECO:0000313" key="2">
    <source>
        <dbReference type="EMBL" id="MFC5436871.1"/>
    </source>
</evidence>
<proteinExistence type="predicted"/>
<gene>
    <name evidence="2" type="ORF">ACFPME_09915</name>
</gene>
<organism evidence="2 3">
    <name type="scientific">Rhodanobacter umsongensis</name>
    <dbReference type="NCBI Taxonomy" id="633153"/>
    <lineage>
        <taxon>Bacteria</taxon>
        <taxon>Pseudomonadati</taxon>
        <taxon>Pseudomonadota</taxon>
        <taxon>Gammaproteobacteria</taxon>
        <taxon>Lysobacterales</taxon>
        <taxon>Rhodanobacteraceae</taxon>
        <taxon>Rhodanobacter</taxon>
    </lineage>
</organism>
<reference evidence="3" key="1">
    <citation type="journal article" date="2019" name="Int. J. Syst. Evol. Microbiol.">
        <title>The Global Catalogue of Microorganisms (GCM) 10K type strain sequencing project: providing services to taxonomists for standard genome sequencing and annotation.</title>
        <authorList>
            <consortium name="The Broad Institute Genomics Platform"/>
            <consortium name="The Broad Institute Genome Sequencing Center for Infectious Disease"/>
            <person name="Wu L."/>
            <person name="Ma J."/>
        </authorList>
    </citation>
    <scope>NUCLEOTIDE SEQUENCE [LARGE SCALE GENOMIC DNA]</scope>
    <source>
        <strain evidence="3">JCM 17130</strain>
    </source>
</reference>
<dbReference type="PANTHER" id="PTHR36113">
    <property type="entry name" value="LYASE, PUTATIVE-RELATED-RELATED"/>
    <property type="match status" value="1"/>
</dbReference>
<dbReference type="InterPro" id="IPR004360">
    <property type="entry name" value="Glyas_Fos-R_dOase_dom"/>
</dbReference>
<dbReference type="Gene3D" id="3.10.180.10">
    <property type="entry name" value="2,3-Dihydroxybiphenyl 1,2-Dioxygenase, domain 1"/>
    <property type="match status" value="1"/>
</dbReference>
<dbReference type="RefSeq" id="WP_377304715.1">
    <property type="nucleotide sequence ID" value="NZ_JBHSMK010000005.1"/>
</dbReference>
<dbReference type="InterPro" id="IPR037523">
    <property type="entry name" value="VOC_core"/>
</dbReference>
<dbReference type="InterPro" id="IPR051332">
    <property type="entry name" value="Fosfomycin_Res_Enzymes"/>
</dbReference>
<accession>A0ABW0JMB8</accession>
<dbReference type="PROSITE" id="PS51819">
    <property type="entry name" value="VOC"/>
    <property type="match status" value="1"/>
</dbReference>
<dbReference type="InterPro" id="IPR029068">
    <property type="entry name" value="Glyas_Bleomycin-R_OHBP_Dase"/>
</dbReference>
<dbReference type="SUPFAM" id="SSF54593">
    <property type="entry name" value="Glyoxalase/Bleomycin resistance protein/Dihydroxybiphenyl dioxygenase"/>
    <property type="match status" value="1"/>
</dbReference>
<protein>
    <submittedName>
        <fullName evidence="2">VOC family protein</fullName>
    </submittedName>
</protein>
<sequence>MTHLEHAALWVDDLEKISAFYGKYLGAAIGQLYENPGKGFSSRFATFETGARLEIMTTSTLSLERLAPGVQRHGLTHLAFSLGSETAVDELTARLSSDGYTVIDGPRLTGDGYYESVALDPEGNRIELTT</sequence>
<name>A0ABW0JMB8_9GAMM</name>
<evidence type="ECO:0000259" key="1">
    <source>
        <dbReference type="PROSITE" id="PS51819"/>
    </source>
</evidence>
<feature type="domain" description="VOC" evidence="1">
    <location>
        <begin position="3"/>
        <end position="130"/>
    </location>
</feature>
<dbReference type="Proteomes" id="UP001596013">
    <property type="component" value="Unassembled WGS sequence"/>
</dbReference>
<dbReference type="Pfam" id="PF00903">
    <property type="entry name" value="Glyoxalase"/>
    <property type="match status" value="1"/>
</dbReference>
<dbReference type="EMBL" id="JBHSMK010000005">
    <property type="protein sequence ID" value="MFC5436871.1"/>
    <property type="molecule type" value="Genomic_DNA"/>
</dbReference>